<dbReference type="AlphaFoldDB" id="A0A839E8T2"/>
<dbReference type="RefSeq" id="WP_182491880.1">
    <property type="nucleotide sequence ID" value="NZ_BAAAOV010000008.1"/>
</dbReference>
<reference evidence="1 2" key="1">
    <citation type="submission" date="2020-07" db="EMBL/GenBank/DDBJ databases">
        <title>Sequencing the genomes of 1000 actinobacteria strains.</title>
        <authorList>
            <person name="Klenk H.-P."/>
        </authorList>
    </citation>
    <scope>NUCLEOTIDE SEQUENCE [LARGE SCALE GENOMIC DNA]</scope>
    <source>
        <strain evidence="1 2">DSM 19663</strain>
    </source>
</reference>
<sequence>MAEPISASVVEDPNREAREFLTAYGVDKKTQRALFEKLEAGLPWDSFTSNSVPVSTADYVEDGFQVTESRYADGSVSVSRMQIPVKAAATGDFSVMSSPNSCTIGSNGARTNCIVDMWVGAVSMSFRANYNVVTSVVSSVWGASYSIGAACSASVSYLGRPTSNIGLLTVTAQMCVIGYASAFNLQVTLSKGIATESWW</sequence>
<keyword evidence="2" id="KW-1185">Reference proteome</keyword>
<name>A0A839E8T2_9MICO</name>
<evidence type="ECO:0000313" key="2">
    <source>
        <dbReference type="Proteomes" id="UP000585905"/>
    </source>
</evidence>
<accession>A0A839E8T2</accession>
<dbReference type="EMBL" id="JACGWX010000012">
    <property type="protein sequence ID" value="MBA8849059.1"/>
    <property type="molecule type" value="Genomic_DNA"/>
</dbReference>
<comment type="caution">
    <text evidence="1">The sequence shown here is derived from an EMBL/GenBank/DDBJ whole genome shotgun (WGS) entry which is preliminary data.</text>
</comment>
<gene>
    <name evidence="1" type="ORF">FHX53_002676</name>
</gene>
<evidence type="ECO:0000313" key="1">
    <source>
        <dbReference type="EMBL" id="MBA8849059.1"/>
    </source>
</evidence>
<proteinExistence type="predicted"/>
<protein>
    <submittedName>
        <fullName evidence="1">Uncharacterized protein</fullName>
    </submittedName>
</protein>
<organism evidence="1 2">
    <name type="scientific">Microcella alkalica</name>
    <dbReference type="NCBI Taxonomy" id="355930"/>
    <lineage>
        <taxon>Bacteria</taxon>
        <taxon>Bacillati</taxon>
        <taxon>Actinomycetota</taxon>
        <taxon>Actinomycetes</taxon>
        <taxon>Micrococcales</taxon>
        <taxon>Microbacteriaceae</taxon>
        <taxon>Microcella</taxon>
    </lineage>
</organism>
<dbReference type="Proteomes" id="UP000585905">
    <property type="component" value="Unassembled WGS sequence"/>
</dbReference>